<keyword evidence="3" id="KW-1185">Reference proteome</keyword>
<proteinExistence type="predicted"/>
<accession>A0A516GN59</accession>
<organism evidence="2 3">
    <name type="scientific">Formosa sediminum</name>
    <dbReference type="NCBI Taxonomy" id="2594004"/>
    <lineage>
        <taxon>Bacteria</taxon>
        <taxon>Pseudomonadati</taxon>
        <taxon>Bacteroidota</taxon>
        <taxon>Flavobacteriia</taxon>
        <taxon>Flavobacteriales</taxon>
        <taxon>Flavobacteriaceae</taxon>
        <taxon>Formosa</taxon>
    </lineage>
</organism>
<feature type="transmembrane region" description="Helical" evidence="1">
    <location>
        <begin position="123"/>
        <end position="141"/>
    </location>
</feature>
<evidence type="ECO:0000313" key="3">
    <source>
        <dbReference type="Proteomes" id="UP000319209"/>
    </source>
</evidence>
<reference evidence="2 3" key="1">
    <citation type="submission" date="2019-07" db="EMBL/GenBank/DDBJ databases">
        <title>Genome sequencing for Formosa sp. PS13.</title>
        <authorList>
            <person name="Park S.-J."/>
        </authorList>
    </citation>
    <scope>NUCLEOTIDE SEQUENCE [LARGE SCALE GENOMIC DNA]</scope>
    <source>
        <strain evidence="2 3">PS13</strain>
    </source>
</reference>
<keyword evidence="1" id="KW-0812">Transmembrane</keyword>
<keyword evidence="1" id="KW-0472">Membrane</keyword>
<dbReference type="OrthoDB" id="9913247at2"/>
<dbReference type="KEGG" id="fop:FNB79_02900"/>
<dbReference type="Proteomes" id="UP000319209">
    <property type="component" value="Chromosome"/>
</dbReference>
<dbReference type="RefSeq" id="WP_143379871.1">
    <property type="nucleotide sequence ID" value="NZ_CP041637.1"/>
</dbReference>
<gene>
    <name evidence="2" type="ORF">FNB79_02900</name>
</gene>
<sequence>MMQQPPTFNNAILDNTLGLLAAYEAPEFKAIFKETNPCKIDMNYIAKALQKEHWKNYTKEYIKNKLINDGYIKEHENGNLSITLYGLEFQKEGGYYIQELNKNQINTTATTFSRIKQKFNWEFFLIGSALFIIQLLSINFIKDFFK</sequence>
<dbReference type="EMBL" id="CP041637">
    <property type="protein sequence ID" value="QDO92964.1"/>
    <property type="molecule type" value="Genomic_DNA"/>
</dbReference>
<dbReference type="AlphaFoldDB" id="A0A516GN59"/>
<evidence type="ECO:0000256" key="1">
    <source>
        <dbReference type="SAM" id="Phobius"/>
    </source>
</evidence>
<name>A0A516GN59_9FLAO</name>
<evidence type="ECO:0000313" key="2">
    <source>
        <dbReference type="EMBL" id="QDO92964.1"/>
    </source>
</evidence>
<protein>
    <submittedName>
        <fullName evidence="2">Uncharacterized protein</fullName>
    </submittedName>
</protein>
<keyword evidence="1" id="KW-1133">Transmembrane helix</keyword>